<dbReference type="RefSeq" id="WP_378164350.1">
    <property type="nucleotide sequence ID" value="NZ_JBHSBU010000001.1"/>
</dbReference>
<dbReference type="InterPro" id="IPR046342">
    <property type="entry name" value="CBS_dom_sf"/>
</dbReference>
<evidence type="ECO:0000256" key="2">
    <source>
        <dbReference type="PROSITE-ProRule" id="PRU00703"/>
    </source>
</evidence>
<dbReference type="PROSITE" id="PS51371">
    <property type="entry name" value="CBS"/>
    <property type="match status" value="2"/>
</dbReference>
<dbReference type="InterPro" id="IPR051257">
    <property type="entry name" value="Diverse_CBS-Domain"/>
</dbReference>
<evidence type="ECO:0000259" key="3">
    <source>
        <dbReference type="PROSITE" id="PS51371"/>
    </source>
</evidence>
<protein>
    <submittedName>
        <fullName evidence="4">CBS domain-containing protein</fullName>
    </submittedName>
</protein>
<dbReference type="Pfam" id="PF00571">
    <property type="entry name" value="CBS"/>
    <property type="match status" value="2"/>
</dbReference>
<gene>
    <name evidence="4" type="ORF">ACFOW7_11645</name>
</gene>
<dbReference type="SMART" id="SM00116">
    <property type="entry name" value="CBS"/>
    <property type="match status" value="2"/>
</dbReference>
<reference evidence="5" key="1">
    <citation type="journal article" date="2019" name="Int. J. Syst. Evol. Microbiol.">
        <title>The Global Catalogue of Microorganisms (GCM) 10K type strain sequencing project: providing services to taxonomists for standard genome sequencing and annotation.</title>
        <authorList>
            <consortium name="The Broad Institute Genomics Platform"/>
            <consortium name="The Broad Institute Genome Sequencing Center for Infectious Disease"/>
            <person name="Wu L."/>
            <person name="Ma J."/>
        </authorList>
    </citation>
    <scope>NUCLEOTIDE SEQUENCE [LARGE SCALE GENOMIC DNA]</scope>
    <source>
        <strain evidence="5">LMG 29894</strain>
    </source>
</reference>
<dbReference type="PANTHER" id="PTHR43080">
    <property type="entry name" value="CBS DOMAIN-CONTAINING PROTEIN CBSX3, MITOCHONDRIAL"/>
    <property type="match status" value="1"/>
</dbReference>
<proteinExistence type="predicted"/>
<sequence length="144" mass="16323">MKTARQLLLEKTRPGIFSVRPDATVYQALQIMAEKDIGAVLVMDEDRLVGIFSERDYARKVVLQGKTSAGTPIADIMTKRVVFAKPNQSVDECMAVMSEKRFRHLPVLDDDNKVIGVLSITDLVRETIAEQQFLIEQLENYIMH</sequence>
<dbReference type="Gene3D" id="3.10.580.10">
    <property type="entry name" value="CBS-domain"/>
    <property type="match status" value="1"/>
</dbReference>
<organism evidence="4 5">
    <name type="scientific">Chitinimonas lacunae</name>
    <dbReference type="NCBI Taxonomy" id="1963018"/>
    <lineage>
        <taxon>Bacteria</taxon>
        <taxon>Pseudomonadati</taxon>
        <taxon>Pseudomonadota</taxon>
        <taxon>Betaproteobacteria</taxon>
        <taxon>Neisseriales</taxon>
        <taxon>Chitinibacteraceae</taxon>
        <taxon>Chitinimonas</taxon>
    </lineage>
</organism>
<dbReference type="CDD" id="cd04623">
    <property type="entry name" value="CBS_pair_bac_euk"/>
    <property type="match status" value="1"/>
</dbReference>
<dbReference type="InterPro" id="IPR044725">
    <property type="entry name" value="CBSX3_CBS_dom"/>
</dbReference>
<keyword evidence="5" id="KW-1185">Reference proteome</keyword>
<dbReference type="Proteomes" id="UP001595791">
    <property type="component" value="Unassembled WGS sequence"/>
</dbReference>
<dbReference type="InterPro" id="IPR000644">
    <property type="entry name" value="CBS_dom"/>
</dbReference>
<dbReference type="PANTHER" id="PTHR43080:SF2">
    <property type="entry name" value="CBS DOMAIN-CONTAINING PROTEIN"/>
    <property type="match status" value="1"/>
</dbReference>
<feature type="domain" description="CBS" evidence="3">
    <location>
        <begin position="12"/>
        <end position="68"/>
    </location>
</feature>
<dbReference type="EMBL" id="JBHSBU010000001">
    <property type="protein sequence ID" value="MFC4160000.1"/>
    <property type="molecule type" value="Genomic_DNA"/>
</dbReference>
<dbReference type="SUPFAM" id="SSF54631">
    <property type="entry name" value="CBS-domain pair"/>
    <property type="match status" value="1"/>
</dbReference>
<accession>A0ABV8MT08</accession>
<name>A0ABV8MT08_9NEIS</name>
<comment type="caution">
    <text evidence="4">The sequence shown here is derived from an EMBL/GenBank/DDBJ whole genome shotgun (WGS) entry which is preliminary data.</text>
</comment>
<evidence type="ECO:0000313" key="4">
    <source>
        <dbReference type="EMBL" id="MFC4160000.1"/>
    </source>
</evidence>
<evidence type="ECO:0000256" key="1">
    <source>
        <dbReference type="ARBA" id="ARBA00023122"/>
    </source>
</evidence>
<keyword evidence="1 2" id="KW-0129">CBS domain</keyword>
<feature type="domain" description="CBS" evidence="3">
    <location>
        <begin position="77"/>
        <end position="133"/>
    </location>
</feature>
<evidence type="ECO:0000313" key="5">
    <source>
        <dbReference type="Proteomes" id="UP001595791"/>
    </source>
</evidence>